<protein>
    <submittedName>
        <fullName evidence="2">Uncharacterized protein</fullName>
    </submittedName>
</protein>
<feature type="transmembrane region" description="Helical" evidence="1">
    <location>
        <begin position="12"/>
        <end position="33"/>
    </location>
</feature>
<sequence length="568" mass="62822">MVSGMAPSENLPGCLQIVYVVFAFSAAFILGALKAAIVGPIAASILIAGNVGVILGMFPSHVGWTVYTIVKCNKLDLPLKVAILLAVPALFGMWLGLSIAASIVCGLGYGFFTPWVATFEAFRQDNESKKFYHCLVDGTWGTIRGSCTAVRDFADLCYHSYPLYLKELRDSPASNQLRTLRLIHVPALIIAGLMGLIVEIPLFTIIAIIKSPYMLFKGWFRLIHDLISREGPFLETACIPIAGLTILLWPLVVVGSILATIFSSIFIGLYASVVVYQERSFRRGLAYVIAMLAEFDEYTNDALYLREGTFLPKPRYRKHKVSHSSEISVGGSQAKHGSVSAEAPAMLVPSLAPSRSVRETIQEIKMVQVWGMTMRLCEMRGKELLDAGAITTADLKDYLKAKNSNDATIVNVGIPCYSLLQTFLISIGARSDGLLLIDGVEVTHLNRPNDKIFEWFFQPLLVLKEQIKVIKLEDCEEKFLHKVVLYGNDTTRIEAWDNGSVVPQEALRAAQIQGISRRMSGMVRSVSKFPTYRRKYRHVVKALLAYSADNEGSIRSNSIRSVARVENV</sequence>
<dbReference type="PANTHER" id="PTHR31133">
    <property type="entry name" value="MEMBRANE PROTEIN"/>
    <property type="match status" value="1"/>
</dbReference>
<feature type="transmembrane region" description="Helical" evidence="1">
    <location>
        <begin position="45"/>
        <end position="70"/>
    </location>
</feature>
<evidence type="ECO:0000313" key="2">
    <source>
        <dbReference type="EMBL" id="KAJ8764456.1"/>
    </source>
</evidence>
<gene>
    <name evidence="2" type="ORF">K2173_006196</name>
</gene>
<feature type="transmembrane region" description="Helical" evidence="1">
    <location>
        <begin position="257"/>
        <end position="276"/>
    </location>
</feature>
<keyword evidence="1" id="KW-1133">Transmembrane helix</keyword>
<feature type="transmembrane region" description="Helical" evidence="1">
    <location>
        <begin position="82"/>
        <end position="112"/>
    </location>
</feature>
<evidence type="ECO:0000256" key="1">
    <source>
        <dbReference type="SAM" id="Phobius"/>
    </source>
</evidence>
<evidence type="ECO:0000313" key="3">
    <source>
        <dbReference type="Proteomes" id="UP001159364"/>
    </source>
</evidence>
<proteinExistence type="predicted"/>
<name>A0AAV8TCD1_9ROSI</name>
<accession>A0AAV8TCD1</accession>
<comment type="caution">
    <text evidence="2">The sequence shown here is derived from an EMBL/GenBank/DDBJ whole genome shotgun (WGS) entry which is preliminary data.</text>
</comment>
<organism evidence="2 3">
    <name type="scientific">Erythroxylum novogranatense</name>
    <dbReference type="NCBI Taxonomy" id="1862640"/>
    <lineage>
        <taxon>Eukaryota</taxon>
        <taxon>Viridiplantae</taxon>
        <taxon>Streptophyta</taxon>
        <taxon>Embryophyta</taxon>
        <taxon>Tracheophyta</taxon>
        <taxon>Spermatophyta</taxon>
        <taxon>Magnoliopsida</taxon>
        <taxon>eudicotyledons</taxon>
        <taxon>Gunneridae</taxon>
        <taxon>Pentapetalae</taxon>
        <taxon>rosids</taxon>
        <taxon>fabids</taxon>
        <taxon>Malpighiales</taxon>
        <taxon>Erythroxylaceae</taxon>
        <taxon>Erythroxylum</taxon>
    </lineage>
</organism>
<dbReference type="EMBL" id="JAIWQS010000005">
    <property type="protein sequence ID" value="KAJ8764456.1"/>
    <property type="molecule type" value="Genomic_DNA"/>
</dbReference>
<keyword evidence="3" id="KW-1185">Reference proteome</keyword>
<keyword evidence="1" id="KW-0812">Transmembrane</keyword>
<dbReference type="Proteomes" id="UP001159364">
    <property type="component" value="Linkage Group LG05"/>
</dbReference>
<dbReference type="PANTHER" id="PTHR31133:SF12">
    <property type="entry name" value="MEMBRANE PROTEIN"/>
    <property type="match status" value="1"/>
</dbReference>
<keyword evidence="1" id="KW-0472">Membrane</keyword>
<feature type="transmembrane region" description="Helical" evidence="1">
    <location>
        <begin position="187"/>
        <end position="209"/>
    </location>
</feature>
<dbReference type="AlphaFoldDB" id="A0AAV8TCD1"/>
<reference evidence="2 3" key="1">
    <citation type="submission" date="2021-09" db="EMBL/GenBank/DDBJ databases">
        <title>Genomic insights and catalytic innovation underlie evolution of tropane alkaloids biosynthesis.</title>
        <authorList>
            <person name="Wang Y.-J."/>
            <person name="Tian T."/>
            <person name="Huang J.-P."/>
            <person name="Huang S.-X."/>
        </authorList>
    </citation>
    <scope>NUCLEOTIDE SEQUENCE [LARGE SCALE GENOMIC DNA]</scope>
    <source>
        <strain evidence="2">KIB-2018</strain>
        <tissue evidence="2">Leaf</tissue>
    </source>
</reference>
<dbReference type="InterPro" id="IPR040229">
    <property type="entry name" value="At3g27390-like"/>
</dbReference>